<feature type="transmembrane region" description="Helical" evidence="7">
    <location>
        <begin position="542"/>
        <end position="562"/>
    </location>
</feature>
<dbReference type="InterPro" id="IPR049142">
    <property type="entry name" value="MS_channel_1st"/>
</dbReference>
<feature type="transmembrane region" description="Helical" evidence="7">
    <location>
        <begin position="307"/>
        <end position="329"/>
    </location>
</feature>
<dbReference type="InterPro" id="IPR052702">
    <property type="entry name" value="MscS-like_channel"/>
</dbReference>
<evidence type="ECO:0000259" key="10">
    <source>
        <dbReference type="Pfam" id="PF21088"/>
    </source>
</evidence>
<organism evidence="11 12">
    <name type="scientific">Sphingobacterium kitahiroshimense</name>
    <dbReference type="NCBI Taxonomy" id="470446"/>
    <lineage>
        <taxon>Bacteria</taxon>
        <taxon>Pseudomonadati</taxon>
        <taxon>Bacteroidota</taxon>
        <taxon>Sphingobacteriia</taxon>
        <taxon>Sphingobacteriales</taxon>
        <taxon>Sphingobacteriaceae</taxon>
        <taxon>Sphingobacterium</taxon>
    </lineage>
</organism>
<evidence type="ECO:0000256" key="6">
    <source>
        <dbReference type="ARBA" id="ARBA00023136"/>
    </source>
</evidence>
<keyword evidence="12" id="KW-1185">Reference proteome</keyword>
<feature type="domain" description="Mechanosensitive ion channel MscS" evidence="9">
    <location>
        <begin position="632"/>
        <end position="698"/>
    </location>
</feature>
<dbReference type="Pfam" id="PF00924">
    <property type="entry name" value="MS_channel_2nd"/>
    <property type="match status" value="1"/>
</dbReference>
<dbReference type="SUPFAM" id="SSF50182">
    <property type="entry name" value="Sm-like ribonucleoproteins"/>
    <property type="match status" value="1"/>
</dbReference>
<feature type="transmembrane region" description="Helical" evidence="7">
    <location>
        <begin position="502"/>
        <end position="522"/>
    </location>
</feature>
<dbReference type="PANTHER" id="PTHR30347">
    <property type="entry name" value="POTASSIUM CHANNEL RELATED"/>
    <property type="match status" value="1"/>
</dbReference>
<dbReference type="SUPFAM" id="SSF82861">
    <property type="entry name" value="Mechanosensitive channel protein MscS (YggB), transmembrane region"/>
    <property type="match status" value="1"/>
</dbReference>
<name>A0ABV0BMB5_9SPHI</name>
<evidence type="ECO:0000256" key="1">
    <source>
        <dbReference type="ARBA" id="ARBA00004651"/>
    </source>
</evidence>
<comment type="subcellular location">
    <subcellularLocation>
        <location evidence="1">Cell membrane</location>
        <topology evidence="1">Multi-pass membrane protein</topology>
    </subcellularLocation>
</comment>
<dbReference type="Pfam" id="PF21088">
    <property type="entry name" value="MS_channel_1st"/>
    <property type="match status" value="1"/>
</dbReference>
<dbReference type="InterPro" id="IPR006685">
    <property type="entry name" value="MscS_channel_2nd"/>
</dbReference>
<dbReference type="RefSeq" id="WP_168128039.1">
    <property type="nucleotide sequence ID" value="NZ_JBDJLH010000006.1"/>
</dbReference>
<feature type="signal peptide" evidence="8">
    <location>
        <begin position="1"/>
        <end position="22"/>
    </location>
</feature>
<evidence type="ECO:0000256" key="3">
    <source>
        <dbReference type="ARBA" id="ARBA00022475"/>
    </source>
</evidence>
<comment type="similarity">
    <text evidence="2">Belongs to the MscS (TC 1.A.23) family.</text>
</comment>
<dbReference type="Proteomes" id="UP001409291">
    <property type="component" value="Unassembled WGS sequence"/>
</dbReference>
<keyword evidence="8" id="KW-0732">Signal</keyword>
<dbReference type="PANTHER" id="PTHR30347:SF1">
    <property type="entry name" value="MECHANOSENSITIVE CHANNEL MSCK"/>
    <property type="match status" value="1"/>
</dbReference>
<keyword evidence="3" id="KW-1003">Cell membrane</keyword>
<feature type="transmembrane region" description="Helical" evidence="7">
    <location>
        <begin position="364"/>
        <end position="381"/>
    </location>
</feature>
<feature type="transmembrane region" description="Helical" evidence="7">
    <location>
        <begin position="618"/>
        <end position="645"/>
    </location>
</feature>
<protein>
    <submittedName>
        <fullName evidence="11">Mechanosensitive ion channel domain-containing protein</fullName>
    </submittedName>
</protein>
<evidence type="ECO:0000256" key="4">
    <source>
        <dbReference type="ARBA" id="ARBA00022692"/>
    </source>
</evidence>
<dbReference type="InterPro" id="IPR023408">
    <property type="entry name" value="MscS_beta-dom_sf"/>
</dbReference>
<comment type="caution">
    <text evidence="11">The sequence shown here is derived from an EMBL/GenBank/DDBJ whole genome shotgun (WGS) entry which is preliminary data.</text>
</comment>
<dbReference type="InterPro" id="IPR011014">
    <property type="entry name" value="MscS_channel_TM-2"/>
</dbReference>
<keyword evidence="5 7" id="KW-1133">Transmembrane helix</keyword>
<keyword evidence="6 7" id="KW-0472">Membrane</keyword>
<feature type="transmembrane region" description="Helical" evidence="7">
    <location>
        <begin position="335"/>
        <end position="352"/>
    </location>
</feature>
<dbReference type="EMBL" id="JBDJNQ010000001">
    <property type="protein sequence ID" value="MEN5375707.1"/>
    <property type="molecule type" value="Genomic_DNA"/>
</dbReference>
<feature type="chain" id="PRO_5045963601" evidence="8">
    <location>
        <begin position="23"/>
        <end position="797"/>
    </location>
</feature>
<dbReference type="InterPro" id="IPR010920">
    <property type="entry name" value="LSM_dom_sf"/>
</dbReference>
<evidence type="ECO:0000313" key="11">
    <source>
        <dbReference type="EMBL" id="MEN5375707.1"/>
    </source>
</evidence>
<dbReference type="Gene3D" id="1.10.287.1260">
    <property type="match status" value="1"/>
</dbReference>
<accession>A0ABV0BMB5</accession>
<dbReference type="Gene3D" id="2.30.30.60">
    <property type="match status" value="1"/>
</dbReference>
<gene>
    <name evidence="11" type="ORF">ABE541_00360</name>
</gene>
<evidence type="ECO:0000313" key="12">
    <source>
        <dbReference type="Proteomes" id="UP001409291"/>
    </source>
</evidence>
<feature type="transmembrane region" description="Helical" evidence="7">
    <location>
        <begin position="387"/>
        <end position="405"/>
    </location>
</feature>
<feature type="transmembrane region" description="Helical" evidence="7">
    <location>
        <begin position="448"/>
        <end position="469"/>
    </location>
</feature>
<sequence length="797" mass="88862">MKPSNYILILFLLLCFSDKSFAQIAVDTISARKSEYIVKASRNKENRRENRMRRNFVDTVASLQSNSTVDSLRADLSKINVKYIANIRAYALESEAIHKRDIRTEFIEKVNNFSGTLPPDSVTSWTHYVRTQIADLNAFHSSLESYNRSLNLTLSQLKGFRSKYSQSETNERLSTYLTTSEQDVQRKIDSLQVSVSITNDNLKAYYGLSHHVKETVSTQTNAGKSDTSAVKSSLWKAGGAAVTKEKILNNLKDNYRKSKSLDTYVNKTEWTSRVLLIILVFAYLYWIVSTAYVLNKHNNSLSATKSSFNYWVPVGKAFVLFLTLLPIVSIVTPTLVIQGMQLLIMAIFGLLLRKKFTVKHGKIVGFLLLFYICDVFVNSVVSEDLIMRIVCILFNIVALGIGFYLKKNINDPTAAGYIQLPVFIIFAVLNIGAIILNILGYVDHSRSFSIAGAVGLAQSFTLTFFTQMIKEDVRNQFSRNRVKRGFWLRFNEERALKATGDALKFVCLLLAIIVLANNLQFAASLASSVSKFLSSNHQLGGINFNFGNLLLAVIILAAANWFQKNLNLLLIGGENGTLSTDYDQKMTLFPLFRLIIIVIGFFIAISALGVSLDKLTVIVGALSVGIGLGMQNIINNFVSGIILAFDKPFRVGDRIELADKKGRVKEIGIRASILNTGDGAEVIIPNGDLLSGRVVNWTLSNDDAKTSFVIQVDRTAELDTLKSWITEAVEHSTFSKPELGIGISVQDISEEMIYLSISCWIDNSGNSGGFKNDVLIELNNRFKKEELKFYSIAPSNK</sequence>
<keyword evidence="4 7" id="KW-0812">Transmembrane</keyword>
<evidence type="ECO:0000256" key="5">
    <source>
        <dbReference type="ARBA" id="ARBA00022989"/>
    </source>
</evidence>
<feature type="transmembrane region" description="Helical" evidence="7">
    <location>
        <begin position="274"/>
        <end position="295"/>
    </location>
</feature>
<feature type="transmembrane region" description="Helical" evidence="7">
    <location>
        <begin position="591"/>
        <end position="612"/>
    </location>
</feature>
<proteinExistence type="inferred from homology"/>
<feature type="transmembrane region" description="Helical" evidence="7">
    <location>
        <begin position="417"/>
        <end position="442"/>
    </location>
</feature>
<evidence type="ECO:0000259" key="9">
    <source>
        <dbReference type="Pfam" id="PF00924"/>
    </source>
</evidence>
<evidence type="ECO:0000256" key="8">
    <source>
        <dbReference type="SAM" id="SignalP"/>
    </source>
</evidence>
<reference evidence="11 12" key="1">
    <citation type="submission" date="2024-04" db="EMBL/GenBank/DDBJ databases">
        <title>WGS of bacteria from Torrens River.</title>
        <authorList>
            <person name="Wyrsch E.R."/>
            <person name="Drigo B."/>
        </authorList>
    </citation>
    <scope>NUCLEOTIDE SEQUENCE [LARGE SCALE GENOMIC DNA]</scope>
    <source>
        <strain evidence="11 12">TWI391</strain>
    </source>
</reference>
<evidence type="ECO:0000256" key="7">
    <source>
        <dbReference type="SAM" id="Phobius"/>
    </source>
</evidence>
<feature type="domain" description="Mechanosensitive ion channel transmembrane helices 2/3" evidence="10">
    <location>
        <begin position="591"/>
        <end position="631"/>
    </location>
</feature>
<evidence type="ECO:0000256" key="2">
    <source>
        <dbReference type="ARBA" id="ARBA00008017"/>
    </source>
</evidence>